<sequence>LPKFHTVNERGHFTDDVPEFAGMHVKEADVPIIKHFKIANRLYKKENYTHNYPFCWRCDSALIYYARDSWYLETTKLREDMIRENEKIQWFPAAVGENRFGNWLKGNIDWAISRDRYWGTPMPIWECEGCDEKVCIGSREELRERGGNFEDDLDLHRPAVDEVTLSCSSCSGQMNRVKSVVDVWFDSGSMPFAQWHYPFENKDRFGDLFPANFICEGIDQSRGWFYSLLAIGVMETGRSPYKAVLSNELVLDEQGRKMSKRLGNAADPWEILEKEGADALRWYLIANSPPWVPTKFARHGVTESARKIFGTLRNVASFFVTYANVDEWTPAVASPDVSERPDLDRWILSRLDAVAAETRQHLLDYQVTRAARTLSTYIQDELSNWYVRRNRRRFWKGERGDDKNAAYATLHEVLVTLAKLMAPITPFISEQLYQTLVTPFDGDAQDSVHLTAYPNPDESRRDTQLEKTMGLTLAVTEGARAARTAAGIKVRQPLGKLWVLDTEATELPLPMQEIVKEEINVKEIGFQAADEVRSVSLKPNFPALGPRFGGKVNNVAKAIKSLDDAAVKAGLKEKSWDVDIPEIGVEKITGAEATVQESPQDGFVLGGDSTQVALESALTPALEEEGFVRELVHGFQSIRKDKGLEITDRVRVFIGADEAWQAAFERHRSFIEAEVLASELRIGEPTEGDPWTLDDVKLHVSLEREGS</sequence>
<keyword evidence="3 14" id="KW-0436">Ligase</keyword>
<dbReference type="Pfam" id="PF00133">
    <property type="entry name" value="tRNA-synt_1"/>
    <property type="match status" value="1"/>
</dbReference>
<evidence type="ECO:0000256" key="10">
    <source>
        <dbReference type="ARBA" id="ARBA00025217"/>
    </source>
</evidence>
<dbReference type="PRINTS" id="PR00984">
    <property type="entry name" value="TRNASYNTHILE"/>
</dbReference>
<evidence type="ECO:0000256" key="6">
    <source>
        <dbReference type="ARBA" id="ARBA00022833"/>
    </source>
</evidence>
<dbReference type="InterPro" id="IPR023586">
    <property type="entry name" value="Ile-tRNA-ligase_type2"/>
</dbReference>
<dbReference type="Gene3D" id="3.40.50.620">
    <property type="entry name" value="HUPs"/>
    <property type="match status" value="1"/>
</dbReference>
<dbReference type="CDD" id="cd07961">
    <property type="entry name" value="Anticodon_Ia_Ile_ABEc"/>
    <property type="match status" value="1"/>
</dbReference>
<dbReference type="Proteomes" id="UP000547674">
    <property type="component" value="Unassembled WGS sequence"/>
</dbReference>
<evidence type="ECO:0000256" key="4">
    <source>
        <dbReference type="ARBA" id="ARBA00022723"/>
    </source>
</evidence>
<dbReference type="PANTHER" id="PTHR42780:SF1">
    <property type="entry name" value="ISOLEUCINE--TRNA LIGASE, CYTOPLASMIC"/>
    <property type="match status" value="1"/>
</dbReference>
<keyword evidence="5" id="KW-0547">Nucleotide-binding</keyword>
<dbReference type="Gene3D" id="1.10.730.10">
    <property type="entry name" value="Isoleucyl-tRNA Synthetase, Domain 1"/>
    <property type="match status" value="1"/>
</dbReference>
<evidence type="ECO:0000259" key="12">
    <source>
        <dbReference type="Pfam" id="PF00133"/>
    </source>
</evidence>
<comment type="function">
    <text evidence="10">Catalyzes the attachment of isoleucine to tRNA(Ile). As IleRS can inadvertently accommodate and process structurally similar amino acids such as valine, to avoid such errors it has two additional distinct tRNA(Ile)-dependent editing activities. One activity is designated as 'pretransfer' editing and involves the hydrolysis of activated Val-AMP. The other activity is designated 'posttransfer' editing and involves deacylation of mischarged Val-tRNA(Ile).</text>
</comment>
<proteinExistence type="predicted"/>
<dbReference type="CDD" id="cd00818">
    <property type="entry name" value="IleRS_core"/>
    <property type="match status" value="1"/>
</dbReference>
<evidence type="ECO:0000259" key="13">
    <source>
        <dbReference type="Pfam" id="PF08264"/>
    </source>
</evidence>
<dbReference type="FunFam" id="3.40.50.620:FF:000075">
    <property type="entry name" value="Isoleucine--tRNA ligase"/>
    <property type="match status" value="1"/>
</dbReference>
<evidence type="ECO:0000256" key="3">
    <source>
        <dbReference type="ARBA" id="ARBA00022598"/>
    </source>
</evidence>
<keyword evidence="9" id="KW-0030">Aminoacyl-tRNA synthetase</keyword>
<keyword evidence="4" id="KW-0479">Metal-binding</keyword>
<dbReference type="InterPro" id="IPR009080">
    <property type="entry name" value="tRNAsynth_Ia_anticodon-bd"/>
</dbReference>
<reference evidence="14 15" key="1">
    <citation type="submission" date="2020-03" db="EMBL/GenBank/DDBJ databases">
        <title>Metabolic flexibility allows generalist bacteria to become dominant in a frequently disturbed ecosystem.</title>
        <authorList>
            <person name="Chen Y.-J."/>
            <person name="Leung P.M."/>
            <person name="Bay S.K."/>
            <person name="Hugenholtz P."/>
            <person name="Kessler A.J."/>
            <person name="Shelley G."/>
            <person name="Waite D.W."/>
            <person name="Cook P.L."/>
            <person name="Greening C."/>
        </authorList>
    </citation>
    <scope>NUCLEOTIDE SEQUENCE [LARGE SCALE GENOMIC DNA]</scope>
    <source>
        <strain evidence="14">SS_bin_28</strain>
    </source>
</reference>
<dbReference type="SUPFAM" id="SSF47323">
    <property type="entry name" value="Anticodon-binding domain of a subclass of class I aminoacyl-tRNA synthetases"/>
    <property type="match status" value="2"/>
</dbReference>
<name>A0A7Y2E6P4_UNCEI</name>
<dbReference type="GO" id="GO:0005524">
    <property type="term" value="F:ATP binding"/>
    <property type="evidence" value="ECO:0007669"/>
    <property type="project" value="UniProtKB-KW"/>
</dbReference>
<evidence type="ECO:0000256" key="5">
    <source>
        <dbReference type="ARBA" id="ARBA00022741"/>
    </source>
</evidence>
<dbReference type="InterPro" id="IPR009008">
    <property type="entry name" value="Val/Leu/Ile-tRNA-synth_edit"/>
</dbReference>
<keyword evidence="7" id="KW-0067">ATP-binding</keyword>
<dbReference type="Pfam" id="PF08264">
    <property type="entry name" value="Anticodon_1"/>
    <property type="match status" value="1"/>
</dbReference>
<keyword evidence="2" id="KW-0963">Cytoplasm</keyword>
<dbReference type="GO" id="GO:0000049">
    <property type="term" value="F:tRNA binding"/>
    <property type="evidence" value="ECO:0007669"/>
    <property type="project" value="InterPro"/>
</dbReference>
<feature type="domain" description="Aminoacyl-tRNA synthetase class Ia" evidence="12">
    <location>
        <begin position="51"/>
        <end position="289"/>
    </location>
</feature>
<dbReference type="InterPro" id="IPR013155">
    <property type="entry name" value="M/V/L/I-tRNA-synth_anticd-bd"/>
</dbReference>
<dbReference type="PANTHER" id="PTHR42780">
    <property type="entry name" value="SOLEUCYL-TRNA SYNTHETASE"/>
    <property type="match status" value="1"/>
</dbReference>
<evidence type="ECO:0000256" key="11">
    <source>
        <dbReference type="ARBA" id="ARBA00048359"/>
    </source>
</evidence>
<dbReference type="GO" id="GO:0004822">
    <property type="term" value="F:isoleucine-tRNA ligase activity"/>
    <property type="evidence" value="ECO:0007669"/>
    <property type="project" value="UniProtKB-EC"/>
</dbReference>
<dbReference type="InterPro" id="IPR014729">
    <property type="entry name" value="Rossmann-like_a/b/a_fold"/>
</dbReference>
<gene>
    <name evidence="14" type="ORF">HKN21_05595</name>
</gene>
<dbReference type="InterPro" id="IPR002301">
    <property type="entry name" value="Ile-tRNA-ligase"/>
</dbReference>
<dbReference type="Pfam" id="PF19302">
    <property type="entry name" value="DUF5915"/>
    <property type="match status" value="1"/>
</dbReference>
<comment type="catalytic activity">
    <reaction evidence="11">
        <text>tRNA(Ile) + L-isoleucine + ATP = L-isoleucyl-tRNA(Ile) + AMP + diphosphate</text>
        <dbReference type="Rhea" id="RHEA:11060"/>
        <dbReference type="Rhea" id="RHEA-COMP:9666"/>
        <dbReference type="Rhea" id="RHEA-COMP:9695"/>
        <dbReference type="ChEBI" id="CHEBI:30616"/>
        <dbReference type="ChEBI" id="CHEBI:33019"/>
        <dbReference type="ChEBI" id="CHEBI:58045"/>
        <dbReference type="ChEBI" id="CHEBI:78442"/>
        <dbReference type="ChEBI" id="CHEBI:78528"/>
        <dbReference type="ChEBI" id="CHEBI:456215"/>
        <dbReference type="EC" id="6.1.1.5"/>
    </reaction>
</comment>
<dbReference type="SUPFAM" id="SSF50677">
    <property type="entry name" value="ValRS/IleRS/LeuRS editing domain"/>
    <property type="match status" value="1"/>
</dbReference>
<dbReference type="AlphaFoldDB" id="A0A7Y2E6P4"/>
<keyword evidence="8" id="KW-0648">Protein biosynthesis</keyword>
<dbReference type="GO" id="GO:0006428">
    <property type="term" value="P:isoleucyl-tRNA aminoacylation"/>
    <property type="evidence" value="ECO:0007669"/>
    <property type="project" value="InterPro"/>
</dbReference>
<feature type="non-terminal residue" evidence="14">
    <location>
        <position position="1"/>
    </location>
</feature>
<evidence type="ECO:0000256" key="9">
    <source>
        <dbReference type="ARBA" id="ARBA00023146"/>
    </source>
</evidence>
<organism evidence="14 15">
    <name type="scientific">Eiseniibacteriota bacterium</name>
    <dbReference type="NCBI Taxonomy" id="2212470"/>
    <lineage>
        <taxon>Bacteria</taxon>
        <taxon>Candidatus Eiseniibacteriota</taxon>
    </lineage>
</organism>
<evidence type="ECO:0000256" key="7">
    <source>
        <dbReference type="ARBA" id="ARBA00022840"/>
    </source>
</evidence>
<dbReference type="InterPro" id="IPR033709">
    <property type="entry name" value="Anticodon_Ile_ABEc"/>
</dbReference>
<dbReference type="SUPFAM" id="SSF52374">
    <property type="entry name" value="Nucleotidylyl transferase"/>
    <property type="match status" value="1"/>
</dbReference>
<comment type="caution">
    <text evidence="14">The sequence shown here is derived from an EMBL/GenBank/DDBJ whole genome shotgun (WGS) entry which is preliminary data.</text>
</comment>
<dbReference type="EMBL" id="JABDJR010000212">
    <property type="protein sequence ID" value="NNF06213.1"/>
    <property type="molecule type" value="Genomic_DNA"/>
</dbReference>
<evidence type="ECO:0000256" key="2">
    <source>
        <dbReference type="ARBA" id="ARBA00022490"/>
    </source>
</evidence>
<evidence type="ECO:0000256" key="1">
    <source>
        <dbReference type="ARBA" id="ARBA00013165"/>
    </source>
</evidence>
<dbReference type="GO" id="GO:0046872">
    <property type="term" value="F:metal ion binding"/>
    <property type="evidence" value="ECO:0007669"/>
    <property type="project" value="UniProtKB-KW"/>
</dbReference>
<dbReference type="GO" id="GO:0002161">
    <property type="term" value="F:aminoacyl-tRNA deacylase activity"/>
    <property type="evidence" value="ECO:0007669"/>
    <property type="project" value="InterPro"/>
</dbReference>
<dbReference type="InterPro" id="IPR002300">
    <property type="entry name" value="aa-tRNA-synth_Ia"/>
</dbReference>
<evidence type="ECO:0000256" key="8">
    <source>
        <dbReference type="ARBA" id="ARBA00022917"/>
    </source>
</evidence>
<dbReference type="EC" id="6.1.1.5" evidence="1"/>
<keyword evidence="6" id="KW-0862">Zinc</keyword>
<accession>A0A7Y2E6P4</accession>
<protein>
    <recommendedName>
        <fullName evidence="1">isoleucine--tRNA ligase</fullName>
        <ecNumber evidence="1">6.1.1.5</ecNumber>
    </recommendedName>
</protein>
<feature type="domain" description="Methionyl/Valyl/Leucyl/Isoleucyl-tRNA synthetase anticodon-binding" evidence="13">
    <location>
        <begin position="344"/>
        <end position="494"/>
    </location>
</feature>
<evidence type="ECO:0000313" key="15">
    <source>
        <dbReference type="Proteomes" id="UP000547674"/>
    </source>
</evidence>
<evidence type="ECO:0000313" key="14">
    <source>
        <dbReference type="EMBL" id="NNF06213.1"/>
    </source>
</evidence>